<dbReference type="AlphaFoldDB" id="A0A068X072"/>
<protein>
    <submittedName>
        <fullName evidence="3">CDT1 domain-containing protein</fullName>
    </submittedName>
</protein>
<evidence type="ECO:0000313" key="2">
    <source>
        <dbReference type="Proteomes" id="UP000492820"/>
    </source>
</evidence>
<proteinExistence type="predicted"/>
<organism evidence="1">
    <name type="scientific">Echinococcus granulosus</name>
    <name type="common">Hydatid tapeworm</name>
    <dbReference type="NCBI Taxonomy" id="6210"/>
    <lineage>
        <taxon>Eukaryota</taxon>
        <taxon>Metazoa</taxon>
        <taxon>Spiralia</taxon>
        <taxon>Lophotrochozoa</taxon>
        <taxon>Platyhelminthes</taxon>
        <taxon>Cestoda</taxon>
        <taxon>Eucestoda</taxon>
        <taxon>Cyclophyllidea</taxon>
        <taxon>Taeniidae</taxon>
        <taxon>Echinococcus</taxon>
        <taxon>Echinococcus granulosus group</taxon>
    </lineage>
</organism>
<sequence length="117" mass="13445">MQPFLFNSMLLLEALQPLSILHYGSTIESIIDSILKDAPQYLAKHAKKFHVESVESFARSCPVSFYETLVNGEIVKKVEIRRSKLDILMRVKKIVYPEVKLELSAPVFEDTFMPETQ</sequence>
<name>A0A068X072_ECHGR</name>
<gene>
    <name evidence="1" type="ORF">EgrG_002036900</name>
</gene>
<dbReference type="OrthoDB" id="6301656at2759"/>
<accession>A0A068X072</accession>
<reference evidence="1" key="2">
    <citation type="submission" date="2014-06" db="EMBL/GenBank/DDBJ databases">
        <authorList>
            <person name="Aslett M."/>
        </authorList>
    </citation>
    <scope>NUCLEOTIDE SEQUENCE</scope>
</reference>
<reference evidence="1 2" key="1">
    <citation type="journal article" date="2013" name="Nature">
        <title>The genomes of four tapeworm species reveal adaptations to parasitism.</title>
        <authorList>
            <person name="Tsai I.J."/>
            <person name="Zarowiecki M."/>
            <person name="Holroyd N."/>
            <person name="Garciarrubio A."/>
            <person name="Sanchez-Flores A."/>
            <person name="Brooks K.L."/>
            <person name="Tracey A."/>
            <person name="Bobes R.J."/>
            <person name="Fragoso G."/>
            <person name="Sciutto E."/>
            <person name="Aslett M."/>
            <person name="Beasley H."/>
            <person name="Bennett H.M."/>
            <person name="Cai J."/>
            <person name="Camicia F."/>
            <person name="Clark R."/>
            <person name="Cucher M."/>
            <person name="De Silva N."/>
            <person name="Day T.A."/>
            <person name="Deplazes P."/>
            <person name="Estrada K."/>
            <person name="Fernandez C."/>
            <person name="Holland P.W."/>
            <person name="Hou J."/>
            <person name="Hu S."/>
            <person name="Huckvale T."/>
            <person name="Hung S.S."/>
            <person name="Kamenetzky L."/>
            <person name="Keane J.A."/>
            <person name="Kiss F."/>
            <person name="Koziol U."/>
            <person name="Lambert O."/>
            <person name="Liu K."/>
            <person name="Luo X."/>
            <person name="Luo Y."/>
            <person name="Macchiaroli N."/>
            <person name="Nichol S."/>
            <person name="Paps J."/>
            <person name="Parkinson J."/>
            <person name="Pouchkina-Stantcheva N."/>
            <person name="Riddiford N."/>
            <person name="Rosenzvit M."/>
            <person name="Salinas G."/>
            <person name="Wasmuth J.D."/>
            <person name="Zamanian M."/>
            <person name="Zheng Y."/>
            <person name="Cai X."/>
            <person name="Soberon X."/>
            <person name="Olson P.D."/>
            <person name="Laclette J.P."/>
            <person name="Brehm K."/>
            <person name="Berriman M."/>
            <person name="Garciarrubio A."/>
            <person name="Bobes R.J."/>
            <person name="Fragoso G."/>
            <person name="Sanchez-Flores A."/>
            <person name="Estrada K."/>
            <person name="Cevallos M.A."/>
            <person name="Morett E."/>
            <person name="Gonzalez V."/>
            <person name="Portillo T."/>
            <person name="Ochoa-Leyva A."/>
            <person name="Jose M.V."/>
            <person name="Sciutto E."/>
            <person name="Landa A."/>
            <person name="Jimenez L."/>
            <person name="Valdes V."/>
            <person name="Carrero J.C."/>
            <person name="Larralde C."/>
            <person name="Morales-Montor J."/>
            <person name="Limon-Lason J."/>
            <person name="Soberon X."/>
            <person name="Laclette J.P."/>
        </authorList>
    </citation>
    <scope>NUCLEOTIDE SEQUENCE [LARGE SCALE GENOMIC DNA]</scope>
</reference>
<dbReference type="EMBL" id="LK028590">
    <property type="protein sequence ID" value="CDS23288.1"/>
    <property type="molecule type" value="Genomic_DNA"/>
</dbReference>
<dbReference type="WBParaSite" id="EgrG_002036900">
    <property type="protein sequence ID" value="EgrG_002036900"/>
    <property type="gene ID" value="EgrG_002036900"/>
</dbReference>
<reference evidence="3" key="3">
    <citation type="submission" date="2020-10" db="UniProtKB">
        <authorList>
            <consortium name="WormBaseParasite"/>
        </authorList>
    </citation>
    <scope>IDENTIFICATION</scope>
</reference>
<evidence type="ECO:0000313" key="1">
    <source>
        <dbReference type="EMBL" id="CDS23288.1"/>
    </source>
</evidence>
<evidence type="ECO:0000313" key="3">
    <source>
        <dbReference type="WBParaSite" id="EgrG_002036900"/>
    </source>
</evidence>
<dbReference type="Proteomes" id="UP000492820">
    <property type="component" value="Unassembled WGS sequence"/>
</dbReference>